<evidence type="ECO:0000256" key="8">
    <source>
        <dbReference type="ARBA" id="ARBA00030407"/>
    </source>
</evidence>
<keyword evidence="5" id="KW-0501">Molybdenum cofactor biosynthesis</keyword>
<dbReference type="PANTHER" id="PTHR23404">
    <property type="entry name" value="MOLYBDOPTERIN SYNTHASE RELATED"/>
    <property type="match status" value="1"/>
</dbReference>
<dbReference type="InterPro" id="IPR003448">
    <property type="entry name" value="Mopterin_biosynth_MoaE"/>
</dbReference>
<dbReference type="GO" id="GO:0006777">
    <property type="term" value="P:Mo-molybdopterin cofactor biosynthetic process"/>
    <property type="evidence" value="ECO:0007669"/>
    <property type="project" value="UniProtKB-KW"/>
</dbReference>
<evidence type="ECO:0000256" key="3">
    <source>
        <dbReference type="ARBA" id="ARBA00011950"/>
    </source>
</evidence>
<name>A0A1A8Y3X4_9RHOO</name>
<accession>A0A1A8Y3X4</accession>
<keyword evidence="13" id="KW-1185">Reference proteome</keyword>
<dbReference type="EC" id="2.8.1.12" evidence="3"/>
<evidence type="ECO:0000256" key="7">
    <source>
        <dbReference type="ARBA" id="ARBA00029745"/>
    </source>
</evidence>
<dbReference type="RefSeq" id="WP_186412619.1">
    <property type="nucleotide sequence ID" value="NZ_FLQY01000391.1"/>
</dbReference>
<evidence type="ECO:0000256" key="10">
    <source>
        <dbReference type="ARBA" id="ARBA00032474"/>
    </source>
</evidence>
<evidence type="ECO:0000256" key="6">
    <source>
        <dbReference type="ARBA" id="ARBA00026066"/>
    </source>
</evidence>
<dbReference type="Proteomes" id="UP000199600">
    <property type="component" value="Unassembled WGS sequence"/>
</dbReference>
<dbReference type="SUPFAM" id="SSF54690">
    <property type="entry name" value="Molybdopterin synthase subunit MoaE"/>
    <property type="match status" value="1"/>
</dbReference>
<evidence type="ECO:0000313" key="12">
    <source>
        <dbReference type="EMBL" id="SBT11078.1"/>
    </source>
</evidence>
<dbReference type="InterPro" id="IPR036563">
    <property type="entry name" value="MoaE_sf"/>
</dbReference>
<comment type="pathway">
    <text evidence="1">Cofactor biosynthesis; molybdopterin biosynthesis.</text>
</comment>
<proteinExistence type="inferred from homology"/>
<evidence type="ECO:0000256" key="2">
    <source>
        <dbReference type="ARBA" id="ARBA00005426"/>
    </source>
</evidence>
<comment type="catalytic activity">
    <reaction evidence="11">
        <text>2 [molybdopterin-synthase sulfur-carrier protein]-C-terminal-Gly-aminoethanethioate + cyclic pyranopterin phosphate + H2O = molybdopterin + 2 [molybdopterin-synthase sulfur-carrier protein]-C-terminal Gly-Gly + 2 H(+)</text>
        <dbReference type="Rhea" id="RHEA:26333"/>
        <dbReference type="Rhea" id="RHEA-COMP:12202"/>
        <dbReference type="Rhea" id="RHEA-COMP:19907"/>
        <dbReference type="ChEBI" id="CHEBI:15377"/>
        <dbReference type="ChEBI" id="CHEBI:15378"/>
        <dbReference type="ChEBI" id="CHEBI:58698"/>
        <dbReference type="ChEBI" id="CHEBI:59648"/>
        <dbReference type="ChEBI" id="CHEBI:90778"/>
        <dbReference type="ChEBI" id="CHEBI:232372"/>
        <dbReference type="EC" id="2.8.1.12"/>
    </reaction>
</comment>
<reference evidence="12 13" key="1">
    <citation type="submission" date="2016-06" db="EMBL/GenBank/DDBJ databases">
        <authorList>
            <person name="Kjaerup R.B."/>
            <person name="Dalgaard T.S."/>
            <person name="Juul-Madsen H.R."/>
        </authorList>
    </citation>
    <scope>NUCLEOTIDE SEQUENCE [LARGE SCALE GENOMIC DNA]</scope>
    <source>
        <strain evidence="12">2</strain>
    </source>
</reference>
<dbReference type="AlphaFoldDB" id="A0A1A8Y3X4"/>
<dbReference type="UniPathway" id="UPA00344"/>
<protein>
    <recommendedName>
        <fullName evidence="4">Molybdopterin synthase catalytic subunit</fullName>
        <ecNumber evidence="3">2.8.1.12</ecNumber>
    </recommendedName>
    <alternativeName>
        <fullName evidence="9">MPT synthase subunit 2</fullName>
    </alternativeName>
    <alternativeName>
        <fullName evidence="7">Molybdenum cofactor biosynthesis protein E</fullName>
    </alternativeName>
    <alternativeName>
        <fullName evidence="8">Molybdopterin-converting factor large subunit</fullName>
    </alternativeName>
    <alternativeName>
        <fullName evidence="10">Molybdopterin-converting factor subunit 2</fullName>
    </alternativeName>
</protein>
<evidence type="ECO:0000256" key="5">
    <source>
        <dbReference type="ARBA" id="ARBA00023150"/>
    </source>
</evidence>
<dbReference type="EMBL" id="FLQY01000391">
    <property type="protein sequence ID" value="SBT11078.1"/>
    <property type="molecule type" value="Genomic_DNA"/>
</dbReference>
<comment type="similarity">
    <text evidence="2">Belongs to the MoaE family.</text>
</comment>
<keyword evidence="12" id="KW-0808">Transferase</keyword>
<gene>
    <name evidence="12" type="primary">moaE</name>
    <name evidence="12" type="ORF">PROAA_860036</name>
</gene>
<dbReference type="Gene3D" id="3.90.1170.40">
    <property type="entry name" value="Molybdopterin biosynthesis MoaE subunit"/>
    <property type="match status" value="1"/>
</dbReference>
<evidence type="ECO:0000256" key="4">
    <source>
        <dbReference type="ARBA" id="ARBA00013858"/>
    </source>
</evidence>
<dbReference type="CDD" id="cd00756">
    <property type="entry name" value="MoaE"/>
    <property type="match status" value="1"/>
</dbReference>
<evidence type="ECO:0000256" key="1">
    <source>
        <dbReference type="ARBA" id="ARBA00005046"/>
    </source>
</evidence>
<evidence type="ECO:0000256" key="9">
    <source>
        <dbReference type="ARBA" id="ARBA00030781"/>
    </source>
</evidence>
<dbReference type="Pfam" id="PF02391">
    <property type="entry name" value="MoaE"/>
    <property type="match status" value="1"/>
</dbReference>
<sequence>MQNAVRIVLEDFSQDEEIRALQASSKRMGGIATFLGCARDFSEGREVSEISFDAYDRMALPEMQKLRDEAIARFALIDARIVHRLGVVRAGDSIVFIAAGAEHRAPALEACRWIIDELKERVPIWKKEITPQGESWVTPHP</sequence>
<organism evidence="12 13">
    <name type="scientific">Candidatus Propionivibrio aalborgensis</name>
    <dbReference type="NCBI Taxonomy" id="1860101"/>
    <lineage>
        <taxon>Bacteria</taxon>
        <taxon>Pseudomonadati</taxon>
        <taxon>Pseudomonadota</taxon>
        <taxon>Betaproteobacteria</taxon>
        <taxon>Rhodocyclales</taxon>
        <taxon>Rhodocyclaceae</taxon>
        <taxon>Propionivibrio</taxon>
    </lineage>
</organism>
<comment type="subunit">
    <text evidence="6">Heterotetramer of 2 MoaD subunits and 2 MoaE subunits. Also stable as homodimer. The enzyme changes between these two forms during catalysis.</text>
</comment>
<evidence type="ECO:0000256" key="11">
    <source>
        <dbReference type="ARBA" id="ARBA00049878"/>
    </source>
</evidence>
<evidence type="ECO:0000313" key="13">
    <source>
        <dbReference type="Proteomes" id="UP000199600"/>
    </source>
</evidence>
<dbReference type="GO" id="GO:0030366">
    <property type="term" value="F:molybdopterin synthase activity"/>
    <property type="evidence" value="ECO:0007669"/>
    <property type="project" value="UniProtKB-EC"/>
</dbReference>